<feature type="transmembrane region" description="Helical" evidence="1">
    <location>
        <begin position="109"/>
        <end position="129"/>
    </location>
</feature>
<evidence type="ECO:0008006" key="3">
    <source>
        <dbReference type="Google" id="ProtNLM"/>
    </source>
</evidence>
<evidence type="ECO:0000313" key="2">
    <source>
        <dbReference type="EMBL" id="XBH20937.1"/>
    </source>
</evidence>
<organism evidence="2">
    <name type="scientific">Jonesiaceae bacterium BS-20</name>
    <dbReference type="NCBI Taxonomy" id="3120821"/>
    <lineage>
        <taxon>Bacteria</taxon>
        <taxon>Bacillati</taxon>
        <taxon>Actinomycetota</taxon>
        <taxon>Actinomycetes</taxon>
        <taxon>Micrococcales</taxon>
        <taxon>Jonesiaceae</taxon>
    </lineage>
</organism>
<gene>
    <name evidence="2" type="ORF">V5R04_12015</name>
</gene>
<reference evidence="2" key="1">
    <citation type="submission" date="2024-02" db="EMBL/GenBank/DDBJ databases">
        <title>Tomenella chthoni gen. nov. sp. nov., a member of the family Jonesiaceae isolated from bat guano.</title>
        <authorList>
            <person name="Miller S.L."/>
            <person name="King J."/>
            <person name="Sankaranarayanan K."/>
            <person name="Lawson P.A."/>
        </authorList>
    </citation>
    <scope>NUCLEOTIDE SEQUENCE</scope>
    <source>
        <strain evidence="2">BS-20</strain>
    </source>
</reference>
<dbReference type="AlphaFoldDB" id="A0AAU7DUG0"/>
<feature type="transmembrane region" description="Helical" evidence="1">
    <location>
        <begin position="186"/>
        <end position="208"/>
    </location>
</feature>
<protein>
    <recommendedName>
        <fullName evidence="3">GtrA-like protein domain-containing protein</fullName>
    </recommendedName>
</protein>
<keyword evidence="1" id="KW-0472">Membrane</keyword>
<evidence type="ECO:0000256" key="1">
    <source>
        <dbReference type="SAM" id="Phobius"/>
    </source>
</evidence>
<sequence>MSQTTKPRPDQTAGNVQTVGPVRGVKSMWASFATKRPELAQFAIFTGLSIAMTVLQLVLMPAAKWGFGATSLVDTDFQWLSAGTGSDGQDFFVFDYGAGSIAAGGGGGLAYFLAIQVTIAVAQIINFFLQRNVTFKSKTNLWRAGAWYAAAYVVITFAAAGLQGLYKRPVYDLFMNTWGMGVSGEALADMTTMMINAILSFFVFYPVLKIIFRNEKPAGTVAA</sequence>
<feature type="transmembrane region" description="Helical" evidence="1">
    <location>
        <begin position="141"/>
        <end position="166"/>
    </location>
</feature>
<proteinExistence type="predicted"/>
<accession>A0AAU7DUG0</accession>
<dbReference type="EMBL" id="CP146203">
    <property type="protein sequence ID" value="XBH20937.1"/>
    <property type="molecule type" value="Genomic_DNA"/>
</dbReference>
<name>A0AAU7DUG0_9MICO</name>
<keyword evidence="1" id="KW-1133">Transmembrane helix</keyword>
<feature type="transmembrane region" description="Helical" evidence="1">
    <location>
        <begin position="42"/>
        <end position="63"/>
    </location>
</feature>
<keyword evidence="1" id="KW-0812">Transmembrane</keyword>